<evidence type="ECO:0000256" key="2">
    <source>
        <dbReference type="ARBA" id="ARBA00022475"/>
    </source>
</evidence>
<evidence type="ECO:0000256" key="10">
    <source>
        <dbReference type="ARBA" id="ARBA00023136"/>
    </source>
</evidence>
<dbReference type="InterPro" id="IPR001264">
    <property type="entry name" value="Glyco_trans_51"/>
</dbReference>
<dbReference type="PANTHER" id="PTHR32282">
    <property type="entry name" value="BINDING PROTEIN TRANSPEPTIDASE, PUTATIVE-RELATED"/>
    <property type="match status" value="1"/>
</dbReference>
<keyword evidence="6 18" id="KW-0808">Transferase</keyword>
<feature type="domain" description="Glycosyl transferase family 51" evidence="17">
    <location>
        <begin position="63"/>
        <end position="229"/>
    </location>
</feature>
<protein>
    <submittedName>
        <fullName evidence="18">Transglycosylase domain-containing protein</fullName>
        <ecNumber evidence="18">2.4.-.-</ecNumber>
    </submittedName>
</protein>
<evidence type="ECO:0000256" key="15">
    <source>
        <dbReference type="SAM" id="Phobius"/>
    </source>
</evidence>
<dbReference type="Gene3D" id="3.40.710.10">
    <property type="entry name" value="DD-peptidase/beta-lactamase superfamily"/>
    <property type="match status" value="1"/>
</dbReference>
<evidence type="ECO:0000256" key="3">
    <source>
        <dbReference type="ARBA" id="ARBA00022645"/>
    </source>
</evidence>
<evidence type="ECO:0000256" key="6">
    <source>
        <dbReference type="ARBA" id="ARBA00022679"/>
    </source>
</evidence>
<keyword evidence="5 18" id="KW-0328">Glycosyltransferase</keyword>
<gene>
    <name evidence="18" type="ORF">ACFSBH_01585</name>
</gene>
<organism evidence="18 19">
    <name type="scientific">Oceanobacillus luteolus</name>
    <dbReference type="NCBI Taxonomy" id="1274358"/>
    <lineage>
        <taxon>Bacteria</taxon>
        <taxon>Bacillati</taxon>
        <taxon>Bacillota</taxon>
        <taxon>Bacilli</taxon>
        <taxon>Bacillales</taxon>
        <taxon>Bacillaceae</taxon>
        <taxon>Oceanobacillus</taxon>
    </lineage>
</organism>
<reference evidence="19" key="1">
    <citation type="journal article" date="2019" name="Int. J. Syst. Evol. Microbiol.">
        <title>The Global Catalogue of Microorganisms (GCM) 10K type strain sequencing project: providing services to taxonomists for standard genome sequencing and annotation.</title>
        <authorList>
            <consortium name="The Broad Institute Genomics Platform"/>
            <consortium name="The Broad Institute Genome Sequencing Center for Infectious Disease"/>
            <person name="Wu L."/>
            <person name="Ma J."/>
        </authorList>
    </citation>
    <scope>NUCLEOTIDE SEQUENCE [LARGE SCALE GENOMIC DNA]</scope>
    <source>
        <strain evidence="19">CGMCC 1.12376</strain>
    </source>
</reference>
<dbReference type="Pfam" id="PF00912">
    <property type="entry name" value="Transgly"/>
    <property type="match status" value="1"/>
</dbReference>
<keyword evidence="9" id="KW-0573">Peptidoglycan synthesis</keyword>
<evidence type="ECO:0000259" key="16">
    <source>
        <dbReference type="Pfam" id="PF00905"/>
    </source>
</evidence>
<evidence type="ECO:0000256" key="5">
    <source>
        <dbReference type="ARBA" id="ARBA00022676"/>
    </source>
</evidence>
<keyword evidence="4" id="KW-0645">Protease</keyword>
<dbReference type="Pfam" id="PF00905">
    <property type="entry name" value="Transpeptidase"/>
    <property type="match status" value="1"/>
</dbReference>
<evidence type="ECO:0000256" key="7">
    <source>
        <dbReference type="ARBA" id="ARBA00022801"/>
    </source>
</evidence>
<keyword evidence="15" id="KW-0812">Transmembrane</keyword>
<accession>A0ABW4HLT9</accession>
<sequence>MKRRKKRLPRIIFKLGFYMVAVVLLSVIGLLGVSYLMGPPPMSTEQNTMIYSNNEKIIGVESAFENRFWIELDDISDKVIATTILIEDKHFYDHFGFDIKRIGGAILKNIQTGSLREGASTITQQLARNLYLTHEKTWVRKLKEAFYTIQLEMHYTKDEILEGYLNTIYYGHGAYGIETASQYFFGKSQEDLSYAEAAMLVGIPKGPTHYSPFNNEEKAVARKDLILKTLWRGNVIDDATYYMAANEKLEYDSNGEKMIQEFAGHFLDQAISEAAGILELPEEEIRSGGYRLYTTLDEDLQTELEEVIPEVIPEDTELETAIYSMDIHTGAVLALSGGKNYRNSEFNRATSAERMPGSSFKPFLYYTALESGYTPLTELMSKPTAFRLNNGEIYEPSNFNHYYAYEPINLAQAIALSDNVYAVRTNIYLGTDRLVETAKKFGIDGDLPSVPSLALGTAAVSLEELVNAYSMLGNGGKETSPYTIEKIIDKHDRVIYEREQPRQKQVLNEKTSFILTHLLSGIFEPKLNGYMPVTGSPISNQLSRLYAGKSGTTASDNWMVGYSPSIATGVWTGYDDNRTIELVQESTYAKEIWARVMEAAHKDQPQENFPVPDGVVGVPIDLETGLRATPYCGENIIMYFEEGTEPMDYCEPQINPDQEEDGFFKKWFQMFFG</sequence>
<evidence type="ECO:0000256" key="14">
    <source>
        <dbReference type="ARBA" id="ARBA00049902"/>
    </source>
</evidence>
<evidence type="ECO:0000256" key="4">
    <source>
        <dbReference type="ARBA" id="ARBA00022670"/>
    </source>
</evidence>
<feature type="domain" description="Penicillin-binding protein transpeptidase" evidence="16">
    <location>
        <begin position="324"/>
        <end position="597"/>
    </location>
</feature>
<keyword evidence="19" id="KW-1185">Reference proteome</keyword>
<dbReference type="InterPro" id="IPR023346">
    <property type="entry name" value="Lysozyme-like_dom_sf"/>
</dbReference>
<evidence type="ECO:0000256" key="13">
    <source>
        <dbReference type="ARBA" id="ARBA00034000"/>
    </source>
</evidence>
<dbReference type="RefSeq" id="WP_251515723.1">
    <property type="nucleotide sequence ID" value="NZ_JAMBON010000028.1"/>
</dbReference>
<keyword evidence="7" id="KW-0378">Hydrolase</keyword>
<dbReference type="InterPro" id="IPR050396">
    <property type="entry name" value="Glycosyltr_51/Transpeptidase"/>
</dbReference>
<keyword evidence="10 15" id="KW-0472">Membrane</keyword>
<dbReference type="PANTHER" id="PTHR32282:SF11">
    <property type="entry name" value="PENICILLIN-BINDING PROTEIN 1B"/>
    <property type="match status" value="1"/>
</dbReference>
<name>A0ABW4HLT9_9BACI</name>
<dbReference type="SUPFAM" id="SSF53955">
    <property type="entry name" value="Lysozyme-like"/>
    <property type="match status" value="1"/>
</dbReference>
<proteinExistence type="predicted"/>
<evidence type="ECO:0000256" key="8">
    <source>
        <dbReference type="ARBA" id="ARBA00022960"/>
    </source>
</evidence>
<dbReference type="NCBIfam" id="TIGR02074">
    <property type="entry name" value="PBP_1a_fam"/>
    <property type="match status" value="1"/>
</dbReference>
<evidence type="ECO:0000256" key="1">
    <source>
        <dbReference type="ARBA" id="ARBA00004236"/>
    </source>
</evidence>
<comment type="catalytic activity">
    <reaction evidence="13">
        <text>Preferential cleavage: (Ac)2-L-Lys-D-Ala-|-D-Ala. Also transpeptidation of peptidyl-alanyl moieties that are N-acyl substituents of D-alanine.</text>
        <dbReference type="EC" id="3.4.16.4"/>
    </reaction>
</comment>
<keyword evidence="8" id="KW-0133">Cell shape</keyword>
<keyword evidence="11" id="KW-0511">Multifunctional enzyme</keyword>
<keyword evidence="15" id="KW-1133">Transmembrane helix</keyword>
<comment type="catalytic activity">
    <reaction evidence="14">
        <text>[GlcNAc-(1-&gt;4)-Mur2Ac(oyl-L-Ala-gamma-D-Glu-L-Lys-D-Ala-D-Ala)](n)-di-trans,octa-cis-undecaprenyl diphosphate + beta-D-GlcNAc-(1-&gt;4)-Mur2Ac(oyl-L-Ala-gamma-D-Glu-L-Lys-D-Ala-D-Ala)-di-trans,octa-cis-undecaprenyl diphosphate = [GlcNAc-(1-&gt;4)-Mur2Ac(oyl-L-Ala-gamma-D-Glu-L-Lys-D-Ala-D-Ala)](n+1)-di-trans,octa-cis-undecaprenyl diphosphate + di-trans,octa-cis-undecaprenyl diphosphate + H(+)</text>
        <dbReference type="Rhea" id="RHEA:23708"/>
        <dbReference type="Rhea" id="RHEA-COMP:9602"/>
        <dbReference type="Rhea" id="RHEA-COMP:9603"/>
        <dbReference type="ChEBI" id="CHEBI:15378"/>
        <dbReference type="ChEBI" id="CHEBI:58405"/>
        <dbReference type="ChEBI" id="CHEBI:60033"/>
        <dbReference type="ChEBI" id="CHEBI:78435"/>
        <dbReference type="EC" id="2.4.99.28"/>
    </reaction>
</comment>
<feature type="transmembrane region" description="Helical" evidence="15">
    <location>
        <begin position="12"/>
        <end position="37"/>
    </location>
</feature>
<evidence type="ECO:0000256" key="9">
    <source>
        <dbReference type="ARBA" id="ARBA00022984"/>
    </source>
</evidence>
<dbReference type="Gene3D" id="1.10.3810.10">
    <property type="entry name" value="Biosynthetic peptidoglycan transglycosylase-like"/>
    <property type="match status" value="1"/>
</dbReference>
<comment type="subcellular location">
    <subcellularLocation>
        <location evidence="1">Cell membrane</location>
    </subcellularLocation>
</comment>
<dbReference type="InterPro" id="IPR012338">
    <property type="entry name" value="Beta-lactam/transpept-like"/>
</dbReference>
<keyword evidence="2" id="KW-1003">Cell membrane</keyword>
<dbReference type="GO" id="GO:0016757">
    <property type="term" value="F:glycosyltransferase activity"/>
    <property type="evidence" value="ECO:0007669"/>
    <property type="project" value="UniProtKB-KW"/>
</dbReference>
<evidence type="ECO:0000256" key="11">
    <source>
        <dbReference type="ARBA" id="ARBA00023268"/>
    </source>
</evidence>
<dbReference type="EC" id="2.4.-.-" evidence="18"/>
<evidence type="ECO:0000313" key="18">
    <source>
        <dbReference type="EMBL" id="MFD1606363.1"/>
    </source>
</evidence>
<dbReference type="InterPro" id="IPR001460">
    <property type="entry name" value="PCN-bd_Tpept"/>
</dbReference>
<dbReference type="SUPFAM" id="SSF56601">
    <property type="entry name" value="beta-lactamase/transpeptidase-like"/>
    <property type="match status" value="1"/>
</dbReference>
<dbReference type="InterPro" id="IPR036950">
    <property type="entry name" value="PBP_transglycosylase"/>
</dbReference>
<keyword evidence="3" id="KW-0121">Carboxypeptidase</keyword>
<evidence type="ECO:0000256" key="12">
    <source>
        <dbReference type="ARBA" id="ARBA00023316"/>
    </source>
</evidence>
<dbReference type="EMBL" id="JBHUDE010000005">
    <property type="protein sequence ID" value="MFD1606363.1"/>
    <property type="molecule type" value="Genomic_DNA"/>
</dbReference>
<evidence type="ECO:0000259" key="17">
    <source>
        <dbReference type="Pfam" id="PF00912"/>
    </source>
</evidence>
<comment type="caution">
    <text evidence="18">The sequence shown here is derived from an EMBL/GenBank/DDBJ whole genome shotgun (WGS) entry which is preliminary data.</text>
</comment>
<evidence type="ECO:0000313" key="19">
    <source>
        <dbReference type="Proteomes" id="UP001597221"/>
    </source>
</evidence>
<dbReference type="Proteomes" id="UP001597221">
    <property type="component" value="Unassembled WGS sequence"/>
</dbReference>
<keyword evidence="12" id="KW-0961">Cell wall biogenesis/degradation</keyword>